<dbReference type="InterPro" id="IPR047021">
    <property type="entry name" value="REXO1/3/4-like"/>
</dbReference>
<name>A0A9P6A6G9_PLEER</name>
<dbReference type="GO" id="GO:0005634">
    <property type="term" value="C:nucleus"/>
    <property type="evidence" value="ECO:0007669"/>
    <property type="project" value="TreeGrafter"/>
</dbReference>
<keyword evidence="4" id="KW-0269">Exonuclease</keyword>
<evidence type="ECO:0000256" key="2">
    <source>
        <dbReference type="ARBA" id="ARBA00022722"/>
    </source>
</evidence>
<dbReference type="SUPFAM" id="SSF53098">
    <property type="entry name" value="Ribonuclease H-like"/>
    <property type="match status" value="1"/>
</dbReference>
<dbReference type="OrthoDB" id="8191639at2759"/>
<evidence type="ECO:0000259" key="6">
    <source>
        <dbReference type="SMART" id="SM00479"/>
    </source>
</evidence>
<dbReference type="Gene3D" id="3.30.420.10">
    <property type="entry name" value="Ribonuclease H-like superfamily/Ribonuclease H"/>
    <property type="match status" value="1"/>
</dbReference>
<dbReference type="InterPro" id="IPR036397">
    <property type="entry name" value="RNaseH_sf"/>
</dbReference>
<evidence type="ECO:0000313" key="7">
    <source>
        <dbReference type="EMBL" id="KAF9498046.1"/>
    </source>
</evidence>
<sequence length="229" mass="25780">MYDKDDVYHSSVDYYATTGNVLHPPSPLHLLPSPPNGLSPSRYVSVAAQVVYIGVHAETHKPIPMVARVSMTDYRGNILLDTYVRPTHVVTEYRSPATGLQCEHLAAAPAFEDVQRRVYGLIKNKVLVGHSLWVFLSVLGLKHPTIHTRDLALFLPLRRRLKTSKAVNLSILVHHFMGRNVGLDYEDPLEMARAAIDLFRSCEEVFEDVIRTGAWPCDLPPVSYAEYFT</sequence>
<evidence type="ECO:0000256" key="5">
    <source>
        <dbReference type="ARBA" id="ARBA00025599"/>
    </source>
</evidence>
<protein>
    <recommendedName>
        <fullName evidence="6">Exonuclease domain-containing protein</fullName>
    </recommendedName>
</protein>
<keyword evidence="1" id="KW-0698">rRNA processing</keyword>
<proteinExistence type="predicted"/>
<evidence type="ECO:0000256" key="3">
    <source>
        <dbReference type="ARBA" id="ARBA00022801"/>
    </source>
</evidence>
<accession>A0A9P6A6G9</accession>
<keyword evidence="2" id="KW-0540">Nuclease</keyword>
<evidence type="ECO:0000313" key="8">
    <source>
        <dbReference type="Proteomes" id="UP000807025"/>
    </source>
</evidence>
<organism evidence="7 8">
    <name type="scientific">Pleurotus eryngii</name>
    <name type="common">Boletus of the steppes</name>
    <dbReference type="NCBI Taxonomy" id="5323"/>
    <lineage>
        <taxon>Eukaryota</taxon>
        <taxon>Fungi</taxon>
        <taxon>Dikarya</taxon>
        <taxon>Basidiomycota</taxon>
        <taxon>Agaricomycotina</taxon>
        <taxon>Agaricomycetes</taxon>
        <taxon>Agaricomycetidae</taxon>
        <taxon>Agaricales</taxon>
        <taxon>Pleurotineae</taxon>
        <taxon>Pleurotaceae</taxon>
        <taxon>Pleurotus</taxon>
    </lineage>
</organism>
<feature type="domain" description="Exonuclease" evidence="6">
    <location>
        <begin position="49"/>
        <end position="208"/>
    </location>
</feature>
<comment type="function">
    <text evidence="5">Exoribonuclease involved in ribosome biosynthesis. Involved in the processing of ITS1, the internal transcribed spacer localized between the 18S and 5.8S rRNAs.</text>
</comment>
<gene>
    <name evidence="7" type="ORF">BDN71DRAFT_1466217</name>
</gene>
<dbReference type="GO" id="GO:0003676">
    <property type="term" value="F:nucleic acid binding"/>
    <property type="evidence" value="ECO:0007669"/>
    <property type="project" value="InterPro"/>
</dbReference>
<evidence type="ECO:0000256" key="1">
    <source>
        <dbReference type="ARBA" id="ARBA00022552"/>
    </source>
</evidence>
<dbReference type="Pfam" id="PF00929">
    <property type="entry name" value="RNase_T"/>
    <property type="match status" value="1"/>
</dbReference>
<dbReference type="InterPro" id="IPR012337">
    <property type="entry name" value="RNaseH-like_sf"/>
</dbReference>
<evidence type="ECO:0000256" key="4">
    <source>
        <dbReference type="ARBA" id="ARBA00022839"/>
    </source>
</evidence>
<dbReference type="AlphaFoldDB" id="A0A9P6A6G9"/>
<dbReference type="PANTHER" id="PTHR12801:SF45">
    <property type="entry name" value="RNA EXONUCLEASE 4"/>
    <property type="match status" value="1"/>
</dbReference>
<comment type="caution">
    <text evidence="7">The sequence shown here is derived from an EMBL/GenBank/DDBJ whole genome shotgun (WGS) entry which is preliminary data.</text>
</comment>
<keyword evidence="3" id="KW-0378">Hydrolase</keyword>
<dbReference type="InterPro" id="IPR013520">
    <property type="entry name" value="Ribonucl_H"/>
</dbReference>
<dbReference type="EMBL" id="MU154539">
    <property type="protein sequence ID" value="KAF9498046.1"/>
    <property type="molecule type" value="Genomic_DNA"/>
</dbReference>
<dbReference type="PANTHER" id="PTHR12801">
    <property type="entry name" value="RNA EXONUCLEASE REXO1 / RECO3 FAMILY MEMBER-RELATED"/>
    <property type="match status" value="1"/>
</dbReference>
<keyword evidence="8" id="KW-1185">Reference proteome</keyword>
<dbReference type="GO" id="GO:0004527">
    <property type="term" value="F:exonuclease activity"/>
    <property type="evidence" value="ECO:0007669"/>
    <property type="project" value="UniProtKB-KW"/>
</dbReference>
<dbReference type="GO" id="GO:0006364">
    <property type="term" value="P:rRNA processing"/>
    <property type="evidence" value="ECO:0007669"/>
    <property type="project" value="UniProtKB-KW"/>
</dbReference>
<dbReference type="Proteomes" id="UP000807025">
    <property type="component" value="Unassembled WGS sequence"/>
</dbReference>
<reference evidence="7" key="1">
    <citation type="submission" date="2020-11" db="EMBL/GenBank/DDBJ databases">
        <authorList>
            <consortium name="DOE Joint Genome Institute"/>
            <person name="Ahrendt S."/>
            <person name="Riley R."/>
            <person name="Andreopoulos W."/>
            <person name="Labutti K."/>
            <person name="Pangilinan J."/>
            <person name="Ruiz-Duenas F.J."/>
            <person name="Barrasa J.M."/>
            <person name="Sanchez-Garcia M."/>
            <person name="Camarero S."/>
            <person name="Miyauchi S."/>
            <person name="Serrano A."/>
            <person name="Linde D."/>
            <person name="Babiker R."/>
            <person name="Drula E."/>
            <person name="Ayuso-Fernandez I."/>
            <person name="Pacheco R."/>
            <person name="Padilla G."/>
            <person name="Ferreira P."/>
            <person name="Barriuso J."/>
            <person name="Kellner H."/>
            <person name="Castanera R."/>
            <person name="Alfaro M."/>
            <person name="Ramirez L."/>
            <person name="Pisabarro A.G."/>
            <person name="Kuo A."/>
            <person name="Tritt A."/>
            <person name="Lipzen A."/>
            <person name="He G."/>
            <person name="Yan M."/>
            <person name="Ng V."/>
            <person name="Cullen D."/>
            <person name="Martin F."/>
            <person name="Rosso M.-N."/>
            <person name="Henrissat B."/>
            <person name="Hibbett D."/>
            <person name="Martinez A.T."/>
            <person name="Grigoriev I.V."/>
        </authorList>
    </citation>
    <scope>NUCLEOTIDE SEQUENCE</scope>
    <source>
        <strain evidence="7">ATCC 90797</strain>
    </source>
</reference>
<dbReference type="SMART" id="SM00479">
    <property type="entry name" value="EXOIII"/>
    <property type="match status" value="1"/>
</dbReference>